<organism evidence="1 2">
    <name type="scientific">Sellimonas intestinalis</name>
    <dbReference type="NCBI Taxonomy" id="1653434"/>
    <lineage>
        <taxon>Bacteria</taxon>
        <taxon>Bacillati</taxon>
        <taxon>Bacillota</taxon>
        <taxon>Clostridia</taxon>
        <taxon>Lachnospirales</taxon>
        <taxon>Lachnospiraceae</taxon>
        <taxon>Sellimonas</taxon>
    </lineage>
</organism>
<protein>
    <recommendedName>
        <fullName evidence="3">Capsule polysaccharide biosynthesis protein</fullName>
    </recommendedName>
</protein>
<dbReference type="Proteomes" id="UP000261080">
    <property type="component" value="Unassembled WGS sequence"/>
</dbReference>
<evidence type="ECO:0008006" key="3">
    <source>
        <dbReference type="Google" id="ProtNLM"/>
    </source>
</evidence>
<evidence type="ECO:0000313" key="2">
    <source>
        <dbReference type="Proteomes" id="UP000261080"/>
    </source>
</evidence>
<dbReference type="Gene3D" id="3.40.50.12580">
    <property type="match status" value="1"/>
</dbReference>
<dbReference type="AlphaFoldDB" id="A0A3E3JZ30"/>
<accession>A0A3E3JZ30</accession>
<dbReference type="EMBL" id="QVLX01000011">
    <property type="protein sequence ID" value="RGE84838.1"/>
    <property type="molecule type" value="Genomic_DNA"/>
</dbReference>
<evidence type="ECO:0000313" key="1">
    <source>
        <dbReference type="EMBL" id="RGE84838.1"/>
    </source>
</evidence>
<dbReference type="RefSeq" id="WP_117493818.1">
    <property type="nucleotide sequence ID" value="NZ_JAQCQW010000012.1"/>
</dbReference>
<sequence length="486" mass="58477">MYDMIEQFKKFEEEKGLLTDRVADFYYWVYVRFNVYMKLEEIANRQVKLTVKKNHIQIQDLFFLIRNLTYNNPLLYHEHRDILFFTHARRTFDNGKYVCLYTDKIAEQLKETAVSAEFLYGTKHLRPYYTENLLELDCVDVYPVIFLKLFGKLYKKRYKRELTQFKNIAQRLDEDIFKEFGITAGVKFYYELLTRRFFWYKIKKKMLRRIIKSISPKVIVEVVGYETNKMIINEIAHEMGISTIELQHGVIGRGHIAYNYLINREYRHLPEYIFYYSDYWKHTCDYPVAKTKQIVTGYPYMEEQMRKNKSCQWKSKNMKVLILSQPEFSVKLRSLIEDVLKQFQHIACNIEFIYKLHPAEYSLPIETWKELLKYNNVKLVHDGSKSLYSLFAESDIQVGVTSTAVFEGLAYHLTTFIYHLEKTDIYMKDLKETESAIFFDTAFELVKLILETHKRTEREMNLENKFFVKNSLNNIVHEIQKVVEQR</sequence>
<gene>
    <name evidence="1" type="ORF">DW016_14240</name>
</gene>
<dbReference type="SUPFAM" id="SSF53756">
    <property type="entry name" value="UDP-Glycosyltransferase/glycogen phosphorylase"/>
    <property type="match status" value="1"/>
</dbReference>
<comment type="caution">
    <text evidence="1">The sequence shown here is derived from an EMBL/GenBank/DDBJ whole genome shotgun (WGS) entry which is preliminary data.</text>
</comment>
<reference evidence="1 2" key="1">
    <citation type="submission" date="2018-08" db="EMBL/GenBank/DDBJ databases">
        <title>A genome reference for cultivated species of the human gut microbiota.</title>
        <authorList>
            <person name="Zou Y."/>
            <person name="Xue W."/>
            <person name="Luo G."/>
        </authorList>
    </citation>
    <scope>NUCLEOTIDE SEQUENCE [LARGE SCALE GENOMIC DNA]</scope>
    <source>
        <strain evidence="1 2">AF37-2AT</strain>
    </source>
</reference>
<name>A0A3E3JZ30_9FIRM</name>
<keyword evidence="2" id="KW-1185">Reference proteome</keyword>
<proteinExistence type="predicted"/>
<dbReference type="InterPro" id="IPR043148">
    <property type="entry name" value="TagF_C"/>
</dbReference>